<feature type="chain" id="PRO_5040973708" evidence="1">
    <location>
        <begin position="19"/>
        <end position="262"/>
    </location>
</feature>
<evidence type="ECO:0000313" key="3">
    <source>
        <dbReference type="Proteomes" id="UP001139028"/>
    </source>
</evidence>
<keyword evidence="3" id="KW-1185">Reference proteome</keyword>
<organism evidence="2 3">
    <name type="scientific">Microbulbifer okhotskensis</name>
    <dbReference type="NCBI Taxonomy" id="2926617"/>
    <lineage>
        <taxon>Bacteria</taxon>
        <taxon>Pseudomonadati</taxon>
        <taxon>Pseudomonadota</taxon>
        <taxon>Gammaproteobacteria</taxon>
        <taxon>Cellvibrionales</taxon>
        <taxon>Microbulbiferaceae</taxon>
        <taxon>Microbulbifer</taxon>
    </lineage>
</organism>
<keyword evidence="1" id="KW-0732">Signal</keyword>
<dbReference type="Proteomes" id="UP001139028">
    <property type="component" value="Unassembled WGS sequence"/>
</dbReference>
<proteinExistence type="predicted"/>
<sequence length="262" mass="29082">MKRLVLMVSLLIPGLSQATPEITGTPQDLRGLIHPQTRVVTLHGNAKETAYSDQAIINVMVTTEDPLLSNAIANNSNLREQLTRSLVKAGIQNSRIKNSKFSSSPQFGWLGKNPSSYKVINRVAVTIDRESQLQAIAQLTDQNKEIEIVSTSFQHSEEPEYTKKVQSKAIAKIMAQKADYEKILGIQLTPIDIRTHNVGYRGTEEAEAIEEVIITAARKRGNSYKKSFSDSYSEVAPVSFDEIQYEASLSVEFQVTPLSETN</sequence>
<dbReference type="Gene3D" id="3.30.110.170">
    <property type="entry name" value="Protein of unknown function (DUF541), domain 1"/>
    <property type="match status" value="1"/>
</dbReference>
<protein>
    <submittedName>
        <fullName evidence="2">SIMPL domain-containing protein</fullName>
    </submittedName>
</protein>
<dbReference type="InterPro" id="IPR052022">
    <property type="entry name" value="26kDa_periplasmic_antigen"/>
</dbReference>
<dbReference type="InterPro" id="IPR007497">
    <property type="entry name" value="SIMPL/DUF541"/>
</dbReference>
<dbReference type="AlphaFoldDB" id="A0A9X2ES22"/>
<name>A0A9X2ES22_9GAMM</name>
<dbReference type="GO" id="GO:0006974">
    <property type="term" value="P:DNA damage response"/>
    <property type="evidence" value="ECO:0007669"/>
    <property type="project" value="TreeGrafter"/>
</dbReference>
<feature type="signal peptide" evidence="1">
    <location>
        <begin position="1"/>
        <end position="18"/>
    </location>
</feature>
<dbReference type="Gene3D" id="3.30.70.2970">
    <property type="entry name" value="Protein of unknown function (DUF541), domain 2"/>
    <property type="match status" value="1"/>
</dbReference>
<dbReference type="PANTHER" id="PTHR34387:SF1">
    <property type="entry name" value="PERIPLASMIC IMMUNOGENIC PROTEIN"/>
    <property type="match status" value="1"/>
</dbReference>
<evidence type="ECO:0000256" key="1">
    <source>
        <dbReference type="SAM" id="SignalP"/>
    </source>
</evidence>
<comment type="caution">
    <text evidence="2">The sequence shown here is derived from an EMBL/GenBank/DDBJ whole genome shotgun (WGS) entry which is preliminary data.</text>
</comment>
<gene>
    <name evidence="2" type="ORF">MO867_18620</name>
</gene>
<dbReference type="EMBL" id="JALBWM010000125">
    <property type="protein sequence ID" value="MCO1336350.1"/>
    <property type="molecule type" value="Genomic_DNA"/>
</dbReference>
<evidence type="ECO:0000313" key="2">
    <source>
        <dbReference type="EMBL" id="MCO1336350.1"/>
    </source>
</evidence>
<accession>A0A9X2ES22</accession>
<dbReference type="Pfam" id="PF04402">
    <property type="entry name" value="SIMPL"/>
    <property type="match status" value="1"/>
</dbReference>
<dbReference type="PANTHER" id="PTHR34387">
    <property type="entry name" value="SLR1258 PROTEIN"/>
    <property type="match status" value="1"/>
</dbReference>
<dbReference type="RefSeq" id="WP_252471953.1">
    <property type="nucleotide sequence ID" value="NZ_JALBWM010000125.1"/>
</dbReference>
<reference evidence="2" key="1">
    <citation type="journal article" date="2022" name="Arch. Microbiol.">
        <title>Microbulbifer okhotskensis sp. nov., isolated from a deep bottom sediment of the Okhotsk Sea.</title>
        <authorList>
            <person name="Romanenko L."/>
            <person name="Kurilenko V."/>
            <person name="Otstavnykh N."/>
            <person name="Velansky P."/>
            <person name="Isaeva M."/>
            <person name="Mikhailov V."/>
        </authorList>
    </citation>
    <scope>NUCLEOTIDE SEQUENCE</scope>
    <source>
        <strain evidence="2">OS29</strain>
    </source>
</reference>